<sequence length="320" mass="34455">MYRHLPQQGYQVQLEAALAASGTRRTRQPRPMSWHPASLRSMGYSTSQYLPATTMSGNLAVTGLCASSSNTVPVTYGGEGILPAYPTSDAAMFSSLSGMEDPTTMQQQYLLQMNGSQVEPVTWDSGASSFSGMAPPISEGWSFDMMSMNSSIPSADVAGSNYESAPSSGPPTPNFLPIQQFDEPDAVEEKPEDELVGMGLYSHPDASLNGSLTGLSGKGLKLEETFTPSPDDETENQDADGEDDDLQETAEKQAGDSLDVRQPQLGPQTHDQPVKSAQNMLNKSFFFDDDGGLDQDGGVVPQQFFSLESRPCLNYAYGWI</sequence>
<dbReference type="STRING" id="41047.A0A397G3P0"/>
<dbReference type="GeneID" id="38124536"/>
<feature type="compositionally biased region" description="Polar residues" evidence="1">
    <location>
        <begin position="265"/>
        <end position="277"/>
    </location>
</feature>
<keyword evidence="3" id="KW-1185">Reference proteome</keyword>
<dbReference type="OrthoDB" id="5378435at2759"/>
<name>A0A397G3P0_ASPTH</name>
<evidence type="ECO:0000313" key="3">
    <source>
        <dbReference type="Proteomes" id="UP000215305"/>
    </source>
</evidence>
<dbReference type="RefSeq" id="XP_026609831.1">
    <property type="nucleotide sequence ID" value="XM_026756181.1"/>
</dbReference>
<proteinExistence type="predicted"/>
<accession>A0A397G3P0</accession>
<protein>
    <submittedName>
        <fullName evidence="2">Uncharacterized protein</fullName>
    </submittedName>
</protein>
<dbReference type="AlphaFoldDB" id="A0A397G3P0"/>
<dbReference type="VEuPathDB" id="FungiDB:CDV56_102562"/>
<feature type="region of interest" description="Disordered" evidence="1">
    <location>
        <begin position="221"/>
        <end position="277"/>
    </location>
</feature>
<reference evidence="2" key="1">
    <citation type="submission" date="2018-08" db="EMBL/GenBank/DDBJ databases">
        <title>Draft genome sequence of azole-resistant Aspergillus thermomutatus (Neosartorya pseudofischeri) strain HMR AF 39, isolated from a human nasal aspirate.</title>
        <authorList>
            <person name="Parent-Michaud M."/>
            <person name="Dufresne P.J."/>
            <person name="Fournier E."/>
            <person name="Martineau C."/>
            <person name="Moreira S."/>
            <person name="Perkins V."/>
            <person name="De Repentigny L."/>
            <person name="Dufresne S.F."/>
        </authorList>
    </citation>
    <scope>NUCLEOTIDE SEQUENCE [LARGE SCALE GENOMIC DNA]</scope>
    <source>
        <strain evidence="2">HMR AF 39</strain>
    </source>
</reference>
<feature type="compositionally biased region" description="Acidic residues" evidence="1">
    <location>
        <begin position="230"/>
        <end position="248"/>
    </location>
</feature>
<organism evidence="2 3">
    <name type="scientific">Aspergillus thermomutatus</name>
    <name type="common">Neosartorya pseudofischeri</name>
    <dbReference type="NCBI Taxonomy" id="41047"/>
    <lineage>
        <taxon>Eukaryota</taxon>
        <taxon>Fungi</taxon>
        <taxon>Dikarya</taxon>
        <taxon>Ascomycota</taxon>
        <taxon>Pezizomycotina</taxon>
        <taxon>Eurotiomycetes</taxon>
        <taxon>Eurotiomycetidae</taxon>
        <taxon>Eurotiales</taxon>
        <taxon>Aspergillaceae</taxon>
        <taxon>Aspergillus</taxon>
        <taxon>Aspergillus subgen. Fumigati</taxon>
    </lineage>
</organism>
<comment type="caution">
    <text evidence="2">The sequence shown here is derived from an EMBL/GenBank/DDBJ whole genome shotgun (WGS) entry which is preliminary data.</text>
</comment>
<dbReference type="Proteomes" id="UP000215305">
    <property type="component" value="Unassembled WGS sequence"/>
</dbReference>
<dbReference type="EMBL" id="NKHU02000409">
    <property type="protein sequence ID" value="RHZ43483.1"/>
    <property type="molecule type" value="Genomic_DNA"/>
</dbReference>
<evidence type="ECO:0000256" key="1">
    <source>
        <dbReference type="SAM" id="MobiDB-lite"/>
    </source>
</evidence>
<feature type="region of interest" description="Disordered" evidence="1">
    <location>
        <begin position="155"/>
        <end position="179"/>
    </location>
</feature>
<gene>
    <name evidence="2" type="ORF">CDV56_102562</name>
</gene>
<evidence type="ECO:0000313" key="2">
    <source>
        <dbReference type="EMBL" id="RHZ43483.1"/>
    </source>
</evidence>